<dbReference type="EMBL" id="ACIP02000001">
    <property type="protein sequence ID" value="EEP28665.1"/>
    <property type="molecule type" value="Genomic_DNA"/>
</dbReference>
<name>C4GA86_9FIRM</name>
<keyword evidence="2" id="KW-1185">Reference proteome</keyword>
<accession>C4GA86</accession>
<reference evidence="1" key="1">
    <citation type="submission" date="2009-04" db="EMBL/GenBank/DDBJ databases">
        <authorList>
            <person name="Weinstock G."/>
            <person name="Sodergren E."/>
            <person name="Clifton S."/>
            <person name="Fulton L."/>
            <person name="Fulton B."/>
            <person name="Courtney L."/>
            <person name="Fronick C."/>
            <person name="Harrison M."/>
            <person name="Strong C."/>
            <person name="Farmer C."/>
            <person name="Delahaunty K."/>
            <person name="Markovic C."/>
            <person name="Hall O."/>
            <person name="Minx P."/>
            <person name="Tomlinson C."/>
            <person name="Mitreva M."/>
            <person name="Nelson J."/>
            <person name="Hou S."/>
            <person name="Wollam A."/>
            <person name="Pepin K.H."/>
            <person name="Johnson M."/>
            <person name="Bhonagiri V."/>
            <person name="Nash W.E."/>
            <person name="Warren W."/>
            <person name="Chinwalla A."/>
            <person name="Mardis E.R."/>
            <person name="Wilson R.K."/>
        </authorList>
    </citation>
    <scope>NUCLEOTIDE SEQUENCE [LARGE SCALE GENOMIC DNA]</scope>
    <source>
        <strain evidence="1">DSM 14600</strain>
    </source>
</reference>
<comment type="caution">
    <text evidence="1">The sequence shown here is derived from an EMBL/GenBank/DDBJ whole genome shotgun (WGS) entry which is preliminary data.</text>
</comment>
<evidence type="ECO:0000313" key="1">
    <source>
        <dbReference type="EMBL" id="EEP28665.1"/>
    </source>
</evidence>
<organism evidence="1 2">
    <name type="scientific">Shuttleworthella satelles DSM 14600</name>
    <dbReference type="NCBI Taxonomy" id="626523"/>
    <lineage>
        <taxon>Bacteria</taxon>
        <taxon>Bacillati</taxon>
        <taxon>Bacillota</taxon>
        <taxon>Clostridia</taxon>
        <taxon>Lachnospirales</taxon>
        <taxon>Lachnospiraceae</taxon>
        <taxon>Shuttleworthella</taxon>
    </lineage>
</organism>
<evidence type="ECO:0000313" key="2">
    <source>
        <dbReference type="Proteomes" id="UP000003494"/>
    </source>
</evidence>
<dbReference type="Proteomes" id="UP000003494">
    <property type="component" value="Unassembled WGS sequence"/>
</dbReference>
<dbReference type="AlphaFoldDB" id="C4GA86"/>
<proteinExistence type="predicted"/>
<sequence>MPFCDSDVNIRLSRRIVKDFFQVFRFFPLSPLYLQDLVPALAAPLY</sequence>
<dbReference type="HOGENOM" id="CLU_3188987_0_0_9"/>
<protein>
    <submittedName>
        <fullName evidence="1">Uncharacterized protein</fullName>
    </submittedName>
</protein>
<gene>
    <name evidence="1" type="ORF">GCWU000342_00005</name>
</gene>